<sequence length="283" mass="32339">METTMMMMKSRHQRDSTSCIWCRIKASVLTLALLATVLVPDVRSMPTGETTLQLPSFQELQQHYPGYAHFGGVLHNHQLVDAIGCDRQHTDLLLHDTSALRLSAALNKIGGAHSLGRELIRLSKHGRDSLAGRDGLQYIYHPLAYGPYLADKYGFPTVSKLHQEDGLDTKKNFWGQQGLLRIITYTHRENMPKGHVALWDCNHFHQAKDWIAKASGHSLITVEFWRSPDSDCSHMPTPAAPTGRHHDDVSQLVARLLPGVKRTRLRHRHWEKRLLKRYYHNLR</sequence>
<accession>A0A433T9B8</accession>
<organism evidence="1 2">
    <name type="scientific">Elysia chlorotica</name>
    <name type="common">Eastern emerald elysia</name>
    <name type="synonym">Sea slug</name>
    <dbReference type="NCBI Taxonomy" id="188477"/>
    <lineage>
        <taxon>Eukaryota</taxon>
        <taxon>Metazoa</taxon>
        <taxon>Spiralia</taxon>
        <taxon>Lophotrochozoa</taxon>
        <taxon>Mollusca</taxon>
        <taxon>Gastropoda</taxon>
        <taxon>Heterobranchia</taxon>
        <taxon>Euthyneura</taxon>
        <taxon>Panpulmonata</taxon>
        <taxon>Sacoglossa</taxon>
        <taxon>Placobranchoidea</taxon>
        <taxon>Plakobranchidae</taxon>
        <taxon>Elysia</taxon>
    </lineage>
</organism>
<protein>
    <submittedName>
        <fullName evidence="1">Uncharacterized protein</fullName>
    </submittedName>
</protein>
<dbReference type="AlphaFoldDB" id="A0A433T9B8"/>
<dbReference type="EMBL" id="RQTK01000526">
    <property type="protein sequence ID" value="RUS78181.1"/>
    <property type="molecule type" value="Genomic_DNA"/>
</dbReference>
<evidence type="ECO:0000313" key="2">
    <source>
        <dbReference type="Proteomes" id="UP000271974"/>
    </source>
</evidence>
<proteinExistence type="predicted"/>
<comment type="caution">
    <text evidence="1">The sequence shown here is derived from an EMBL/GenBank/DDBJ whole genome shotgun (WGS) entry which is preliminary data.</text>
</comment>
<evidence type="ECO:0000313" key="1">
    <source>
        <dbReference type="EMBL" id="RUS78181.1"/>
    </source>
</evidence>
<dbReference type="OrthoDB" id="6281827at2759"/>
<keyword evidence="2" id="KW-1185">Reference proteome</keyword>
<name>A0A433T9B8_ELYCH</name>
<reference evidence="1 2" key="1">
    <citation type="submission" date="2019-01" db="EMBL/GenBank/DDBJ databases">
        <title>A draft genome assembly of the solar-powered sea slug Elysia chlorotica.</title>
        <authorList>
            <person name="Cai H."/>
            <person name="Li Q."/>
            <person name="Fang X."/>
            <person name="Li J."/>
            <person name="Curtis N.E."/>
            <person name="Altenburger A."/>
            <person name="Shibata T."/>
            <person name="Feng M."/>
            <person name="Maeda T."/>
            <person name="Schwartz J.A."/>
            <person name="Shigenobu S."/>
            <person name="Lundholm N."/>
            <person name="Nishiyama T."/>
            <person name="Yang H."/>
            <person name="Hasebe M."/>
            <person name="Li S."/>
            <person name="Pierce S.K."/>
            <person name="Wang J."/>
        </authorList>
    </citation>
    <scope>NUCLEOTIDE SEQUENCE [LARGE SCALE GENOMIC DNA]</scope>
    <source>
        <strain evidence="1">EC2010</strain>
        <tissue evidence="1">Whole organism of an adult</tissue>
    </source>
</reference>
<dbReference type="Gene3D" id="3.90.1720.70">
    <property type="match status" value="1"/>
</dbReference>
<gene>
    <name evidence="1" type="ORF">EGW08_014040</name>
</gene>
<dbReference type="Proteomes" id="UP000271974">
    <property type="component" value="Unassembled WGS sequence"/>
</dbReference>